<evidence type="ECO:0000313" key="7">
    <source>
        <dbReference type="EMBL" id="CAB4576277.1"/>
    </source>
</evidence>
<evidence type="ECO:0000256" key="5">
    <source>
        <dbReference type="ARBA" id="ARBA00023136"/>
    </source>
</evidence>
<feature type="transmembrane region" description="Helical" evidence="6">
    <location>
        <begin position="240"/>
        <end position="259"/>
    </location>
</feature>
<feature type="transmembrane region" description="Helical" evidence="6">
    <location>
        <begin position="314"/>
        <end position="333"/>
    </location>
</feature>
<dbReference type="InterPro" id="IPR043428">
    <property type="entry name" value="LivM-like"/>
</dbReference>
<accession>A0A6J6EJL0</accession>
<organism evidence="7">
    <name type="scientific">freshwater metagenome</name>
    <dbReference type="NCBI Taxonomy" id="449393"/>
    <lineage>
        <taxon>unclassified sequences</taxon>
        <taxon>metagenomes</taxon>
        <taxon>ecological metagenomes</taxon>
    </lineage>
</organism>
<proteinExistence type="predicted"/>
<dbReference type="InterPro" id="IPR001851">
    <property type="entry name" value="ABC_transp_permease"/>
</dbReference>
<feature type="transmembrane region" description="Helical" evidence="6">
    <location>
        <begin position="58"/>
        <end position="80"/>
    </location>
</feature>
<evidence type="ECO:0000256" key="4">
    <source>
        <dbReference type="ARBA" id="ARBA00022989"/>
    </source>
</evidence>
<dbReference type="CDD" id="cd06581">
    <property type="entry name" value="TM_PBP1_LivM_like"/>
    <property type="match status" value="1"/>
</dbReference>
<dbReference type="AlphaFoldDB" id="A0A6J6EJL0"/>
<evidence type="ECO:0000256" key="6">
    <source>
        <dbReference type="SAM" id="Phobius"/>
    </source>
</evidence>
<evidence type="ECO:0000256" key="2">
    <source>
        <dbReference type="ARBA" id="ARBA00022475"/>
    </source>
</evidence>
<keyword evidence="4 6" id="KW-1133">Transmembrane helix</keyword>
<protein>
    <submittedName>
        <fullName evidence="7">Unannotated protein</fullName>
    </submittedName>
</protein>
<dbReference type="PANTHER" id="PTHR30482">
    <property type="entry name" value="HIGH-AFFINITY BRANCHED-CHAIN AMINO ACID TRANSPORT SYSTEM PERMEASE"/>
    <property type="match status" value="1"/>
</dbReference>
<keyword evidence="2" id="KW-1003">Cell membrane</keyword>
<comment type="subcellular location">
    <subcellularLocation>
        <location evidence="1">Cell membrane</location>
        <topology evidence="1">Multi-pass membrane protein</topology>
    </subcellularLocation>
</comment>
<feature type="transmembrane region" description="Helical" evidence="6">
    <location>
        <begin position="30"/>
        <end position="46"/>
    </location>
</feature>
<evidence type="ECO:0000256" key="1">
    <source>
        <dbReference type="ARBA" id="ARBA00004651"/>
    </source>
</evidence>
<gene>
    <name evidence="7" type="ORF">UFOPK1740_00585</name>
</gene>
<dbReference type="GO" id="GO:0015658">
    <property type="term" value="F:branched-chain amino acid transmembrane transporter activity"/>
    <property type="evidence" value="ECO:0007669"/>
    <property type="project" value="InterPro"/>
</dbReference>
<feature type="transmembrane region" description="Helical" evidence="6">
    <location>
        <begin position="87"/>
        <end position="106"/>
    </location>
</feature>
<dbReference type="GO" id="GO:0005886">
    <property type="term" value="C:plasma membrane"/>
    <property type="evidence" value="ECO:0007669"/>
    <property type="project" value="UniProtKB-SubCell"/>
</dbReference>
<feature type="transmembrane region" description="Helical" evidence="6">
    <location>
        <begin position="191"/>
        <end position="211"/>
    </location>
</feature>
<feature type="transmembrane region" description="Helical" evidence="6">
    <location>
        <begin position="156"/>
        <end position="179"/>
    </location>
</feature>
<feature type="transmembrane region" description="Helical" evidence="6">
    <location>
        <begin position="271"/>
        <end position="302"/>
    </location>
</feature>
<dbReference type="EMBL" id="CAEZTU010000017">
    <property type="protein sequence ID" value="CAB4576277.1"/>
    <property type="molecule type" value="Genomic_DNA"/>
</dbReference>
<feature type="transmembrane region" description="Helical" evidence="6">
    <location>
        <begin position="112"/>
        <end position="135"/>
    </location>
</feature>
<dbReference type="PANTHER" id="PTHR30482:SF10">
    <property type="entry name" value="HIGH-AFFINITY BRANCHED-CHAIN AMINO ACID TRANSPORT PROTEIN BRAE"/>
    <property type="match status" value="1"/>
</dbReference>
<keyword evidence="5 6" id="KW-0472">Membrane</keyword>
<dbReference type="Pfam" id="PF02653">
    <property type="entry name" value="BPD_transp_2"/>
    <property type="match status" value="1"/>
</dbReference>
<name>A0A6J6EJL0_9ZZZZ</name>
<sequence>MSTTKTTKIRFNLRDKFGDWWEGSTRNQRVLFRIAIIAFFFLLPYLDNPILGTNESDFSSVLFYPMGMFVIMAIGLNIIVGKSGILDLGYVAFFAIGAYTHAILNLNFGFPFWINVFLGMGFAMLAGLMLGLPALRLRGDYLAIITLGFGEIIRILAINFNFTGGAAGLAGIAAPPTIFGIEFVVDDPKPFYWLLLTLMLFVIWAYLRLVARRPGRAWEAIREDEDVAEFMGVATMKYKLWGFVLGGAVGGAVGAVYAGQVTSITPENFTLQLSIMILACVVFGGMGNIWGVALGAALLGYFPEKLRFLSDTRILFFGLLMVVMMNVRPNGIIPRKKREKVYDKNTGQEVTR</sequence>
<reference evidence="7" key="1">
    <citation type="submission" date="2020-05" db="EMBL/GenBank/DDBJ databases">
        <authorList>
            <person name="Chiriac C."/>
            <person name="Salcher M."/>
            <person name="Ghai R."/>
            <person name="Kavagutti S V."/>
        </authorList>
    </citation>
    <scope>NUCLEOTIDE SEQUENCE</scope>
</reference>
<keyword evidence="3 6" id="KW-0812">Transmembrane</keyword>
<evidence type="ECO:0000256" key="3">
    <source>
        <dbReference type="ARBA" id="ARBA00022692"/>
    </source>
</evidence>